<sequence length="102" mass="11384">MKNFLSAILPGIVILLFIWFDSHFPESKYILVGIYLLFPLLFIIQGYYSASKGVLILGFIISVFAIMIPISIWYNMGSLLPAIVVYLLLGIGAYYLSGKTKG</sequence>
<name>A0A417YYM7_9BACI</name>
<dbReference type="EMBL" id="QWEG01000002">
    <property type="protein sequence ID" value="RHW42713.1"/>
    <property type="molecule type" value="Genomic_DNA"/>
</dbReference>
<dbReference type="OrthoDB" id="1935566at2"/>
<feature type="transmembrane region" description="Helical" evidence="1">
    <location>
        <begin position="79"/>
        <end position="96"/>
    </location>
</feature>
<keyword evidence="1" id="KW-0812">Transmembrane</keyword>
<evidence type="ECO:0000313" key="2">
    <source>
        <dbReference type="EMBL" id="RHW42713.1"/>
    </source>
</evidence>
<dbReference type="AlphaFoldDB" id="A0A417YYM7"/>
<dbReference type="RefSeq" id="WP_118919410.1">
    <property type="nucleotide sequence ID" value="NZ_QWEG01000002.1"/>
</dbReference>
<dbReference type="Proteomes" id="UP000284416">
    <property type="component" value="Unassembled WGS sequence"/>
</dbReference>
<comment type="caution">
    <text evidence="2">The sequence shown here is derived from an EMBL/GenBank/DDBJ whole genome shotgun (WGS) entry which is preliminary data.</text>
</comment>
<evidence type="ECO:0000256" key="1">
    <source>
        <dbReference type="SAM" id="Phobius"/>
    </source>
</evidence>
<reference evidence="2 3" key="1">
    <citation type="journal article" date="2017" name="Int. J. Syst. Evol. Microbiol.">
        <title>Bacillus notoginsengisoli sp. nov., a novel bacterium isolated from the rhizosphere of Panax notoginseng.</title>
        <authorList>
            <person name="Zhang M.Y."/>
            <person name="Cheng J."/>
            <person name="Cai Y."/>
            <person name="Zhang T.Y."/>
            <person name="Wu Y.Y."/>
            <person name="Manikprabhu D."/>
            <person name="Li W.J."/>
            <person name="Zhang Y.X."/>
        </authorList>
    </citation>
    <scope>NUCLEOTIDE SEQUENCE [LARGE SCALE GENOMIC DNA]</scope>
    <source>
        <strain evidence="2 3">JCM 30743</strain>
    </source>
</reference>
<feature type="transmembrane region" description="Helical" evidence="1">
    <location>
        <begin position="7"/>
        <end position="24"/>
    </location>
</feature>
<feature type="transmembrane region" description="Helical" evidence="1">
    <location>
        <begin position="30"/>
        <end position="48"/>
    </location>
</feature>
<gene>
    <name evidence="2" type="ORF">D1B31_03765</name>
</gene>
<feature type="transmembrane region" description="Helical" evidence="1">
    <location>
        <begin position="55"/>
        <end position="73"/>
    </location>
</feature>
<evidence type="ECO:0000313" key="3">
    <source>
        <dbReference type="Proteomes" id="UP000284416"/>
    </source>
</evidence>
<keyword evidence="1" id="KW-1133">Transmembrane helix</keyword>
<accession>A0A417YYM7</accession>
<keyword evidence="3" id="KW-1185">Reference proteome</keyword>
<keyword evidence="1" id="KW-0472">Membrane</keyword>
<protein>
    <submittedName>
        <fullName evidence="2">Uncharacterized protein</fullName>
    </submittedName>
</protein>
<proteinExistence type="predicted"/>
<organism evidence="2 3">
    <name type="scientific">Neobacillus notoginsengisoli</name>
    <dbReference type="NCBI Taxonomy" id="1578198"/>
    <lineage>
        <taxon>Bacteria</taxon>
        <taxon>Bacillati</taxon>
        <taxon>Bacillota</taxon>
        <taxon>Bacilli</taxon>
        <taxon>Bacillales</taxon>
        <taxon>Bacillaceae</taxon>
        <taxon>Neobacillus</taxon>
    </lineage>
</organism>